<dbReference type="FunFam" id="3.40.30.10:FF:000001">
    <property type="entry name" value="Thioredoxin"/>
    <property type="match status" value="1"/>
</dbReference>
<feature type="disulfide bond" description="Redox-active" evidence="9">
    <location>
        <begin position="30"/>
        <end position="33"/>
    </location>
</feature>
<feature type="site" description="Deprotonates C-terminal active site Cys" evidence="8">
    <location>
        <position position="24"/>
    </location>
</feature>
<dbReference type="GO" id="GO:0015035">
    <property type="term" value="F:protein-disulfide reductase activity"/>
    <property type="evidence" value="ECO:0007669"/>
    <property type="project" value="UniProtKB-UniRule"/>
</dbReference>
<evidence type="ECO:0000256" key="9">
    <source>
        <dbReference type="PIRSR" id="PIRSR000077-4"/>
    </source>
</evidence>
<dbReference type="InterPro" id="IPR017937">
    <property type="entry name" value="Thioredoxin_CS"/>
</dbReference>
<feature type="site" description="Contributes to redox potential value" evidence="8">
    <location>
        <position position="32"/>
    </location>
</feature>
<keyword evidence="3" id="KW-0249">Electron transport</keyword>
<comment type="similarity">
    <text evidence="1 7">Belongs to the thioredoxin family.</text>
</comment>
<dbReference type="OrthoDB" id="530955at2"/>
<dbReference type="PATRIC" id="fig|1618023.3.peg.2875"/>
<dbReference type="SUPFAM" id="SSF52833">
    <property type="entry name" value="Thioredoxin-like"/>
    <property type="match status" value="1"/>
</dbReference>
<dbReference type="PRINTS" id="PR00421">
    <property type="entry name" value="THIOREDOXIN"/>
</dbReference>
<dbReference type="AlphaFoldDB" id="A0A0D8ZUN7"/>
<evidence type="ECO:0000256" key="8">
    <source>
        <dbReference type="PIRSR" id="PIRSR000077-1"/>
    </source>
</evidence>
<dbReference type="Proteomes" id="UP000032452">
    <property type="component" value="Unassembled WGS sequence"/>
</dbReference>
<dbReference type="PROSITE" id="PS51352">
    <property type="entry name" value="THIOREDOXIN_2"/>
    <property type="match status" value="1"/>
</dbReference>
<dbReference type="EMBL" id="JYON01000005">
    <property type="protein sequence ID" value="KJH72488.1"/>
    <property type="molecule type" value="Genomic_DNA"/>
</dbReference>
<dbReference type="STRING" id="1618023.UH38_06930"/>
<dbReference type="PANTHER" id="PTHR45663">
    <property type="entry name" value="GEO12009P1"/>
    <property type="match status" value="1"/>
</dbReference>
<sequence length="105" mass="11782">MATKQQFNSFEELISGSNLPLLVDFYADWCGPCQMMAPILEQVGTQLKDRLRVAKINTDKYPQLASQHHIHALPTLVLFKQGKPVDRIEGVMPADALVHRLQGLV</sequence>
<feature type="site" description="Contributes to redox potential value" evidence="8">
    <location>
        <position position="31"/>
    </location>
</feature>
<keyword evidence="5 9" id="KW-0676">Redox-active center</keyword>
<dbReference type="InterPro" id="IPR013766">
    <property type="entry name" value="Thioredoxin_domain"/>
</dbReference>
<keyword evidence="2" id="KW-0813">Transport</keyword>
<evidence type="ECO:0000256" key="2">
    <source>
        <dbReference type="ARBA" id="ARBA00022448"/>
    </source>
</evidence>
<feature type="active site" description="Nucleophile" evidence="8">
    <location>
        <position position="30"/>
    </location>
</feature>
<accession>A0A0D8ZUN7</accession>
<dbReference type="Gene3D" id="3.40.30.10">
    <property type="entry name" value="Glutaredoxin"/>
    <property type="match status" value="1"/>
</dbReference>
<dbReference type="RefSeq" id="WP_045053910.1">
    <property type="nucleotide sequence ID" value="NZ_CAWMDP010000032.1"/>
</dbReference>
<protein>
    <recommendedName>
        <fullName evidence="6 7">Thioredoxin</fullName>
    </recommendedName>
</protein>
<feature type="active site" description="Nucleophile" evidence="8">
    <location>
        <position position="33"/>
    </location>
</feature>
<evidence type="ECO:0000259" key="10">
    <source>
        <dbReference type="PROSITE" id="PS51352"/>
    </source>
</evidence>
<gene>
    <name evidence="11" type="ORF">UH38_06930</name>
</gene>
<dbReference type="GO" id="GO:0005737">
    <property type="term" value="C:cytoplasm"/>
    <property type="evidence" value="ECO:0007669"/>
    <property type="project" value="TreeGrafter"/>
</dbReference>
<dbReference type="PIRSF" id="PIRSF000077">
    <property type="entry name" value="Thioredoxin"/>
    <property type="match status" value="1"/>
</dbReference>
<dbReference type="InterPro" id="IPR005746">
    <property type="entry name" value="Thioredoxin"/>
</dbReference>
<comment type="caution">
    <text evidence="11">The sequence shown here is derived from an EMBL/GenBank/DDBJ whole genome shotgun (WGS) entry which is preliminary data.</text>
</comment>
<keyword evidence="12" id="KW-1185">Reference proteome</keyword>
<reference evidence="11 12" key="1">
    <citation type="submission" date="2015-02" db="EMBL/GenBank/DDBJ databases">
        <title>Draft genome of a novel marine cyanobacterium (Chroococcales) isolated from South Atlantic Ocean.</title>
        <authorList>
            <person name="Rigonato J."/>
            <person name="Alvarenga D.O."/>
            <person name="Branco L.H."/>
            <person name="Varani A.M."/>
            <person name="Brandini F.P."/>
            <person name="Fiore M.F."/>
        </authorList>
    </citation>
    <scope>NUCLEOTIDE SEQUENCE [LARGE SCALE GENOMIC DNA]</scope>
    <source>
        <strain evidence="11 12">CENA595</strain>
    </source>
</reference>
<evidence type="ECO:0000256" key="7">
    <source>
        <dbReference type="PIRNR" id="PIRNR000077"/>
    </source>
</evidence>
<name>A0A0D8ZUN7_9CYAN</name>
<organism evidence="11 12">
    <name type="scientific">Aliterella atlantica CENA595</name>
    <dbReference type="NCBI Taxonomy" id="1618023"/>
    <lineage>
        <taxon>Bacteria</taxon>
        <taxon>Bacillati</taxon>
        <taxon>Cyanobacteriota</taxon>
        <taxon>Cyanophyceae</taxon>
        <taxon>Chroococcidiopsidales</taxon>
        <taxon>Aliterellaceae</taxon>
        <taxon>Aliterella</taxon>
    </lineage>
</organism>
<keyword evidence="4 9" id="KW-1015">Disulfide bond</keyword>
<proteinExistence type="inferred from homology"/>
<evidence type="ECO:0000256" key="6">
    <source>
        <dbReference type="NCBIfam" id="TIGR01068"/>
    </source>
</evidence>
<evidence type="ECO:0000313" key="11">
    <source>
        <dbReference type="EMBL" id="KJH72488.1"/>
    </source>
</evidence>
<evidence type="ECO:0000256" key="5">
    <source>
        <dbReference type="ARBA" id="ARBA00023284"/>
    </source>
</evidence>
<evidence type="ECO:0000313" key="12">
    <source>
        <dbReference type="Proteomes" id="UP000032452"/>
    </source>
</evidence>
<dbReference type="CDD" id="cd02947">
    <property type="entry name" value="TRX_family"/>
    <property type="match status" value="1"/>
</dbReference>
<dbReference type="PANTHER" id="PTHR45663:SF15">
    <property type="entry name" value="THIOREDOXIN Y1, CHLOROPLASTIC"/>
    <property type="match status" value="1"/>
</dbReference>
<dbReference type="NCBIfam" id="TIGR01068">
    <property type="entry name" value="thioredoxin"/>
    <property type="match status" value="1"/>
</dbReference>
<dbReference type="Pfam" id="PF00085">
    <property type="entry name" value="Thioredoxin"/>
    <property type="match status" value="1"/>
</dbReference>
<feature type="domain" description="Thioredoxin" evidence="10">
    <location>
        <begin position="1"/>
        <end position="105"/>
    </location>
</feature>
<evidence type="ECO:0000256" key="1">
    <source>
        <dbReference type="ARBA" id="ARBA00008987"/>
    </source>
</evidence>
<evidence type="ECO:0000256" key="3">
    <source>
        <dbReference type="ARBA" id="ARBA00022982"/>
    </source>
</evidence>
<dbReference type="InterPro" id="IPR036249">
    <property type="entry name" value="Thioredoxin-like_sf"/>
</dbReference>
<dbReference type="PROSITE" id="PS00194">
    <property type="entry name" value="THIOREDOXIN_1"/>
    <property type="match status" value="1"/>
</dbReference>
<evidence type="ECO:0000256" key="4">
    <source>
        <dbReference type="ARBA" id="ARBA00023157"/>
    </source>
</evidence>